<dbReference type="EMBL" id="JBIAQY010000041">
    <property type="protein sequence ID" value="MFF3575177.1"/>
    <property type="molecule type" value="Genomic_DNA"/>
</dbReference>
<keyword evidence="8" id="KW-1185">Reference proteome</keyword>
<comment type="cofactor">
    <cofactor evidence="1">
        <name>FMN</name>
        <dbReference type="ChEBI" id="CHEBI:58210"/>
    </cofactor>
</comment>
<keyword evidence="2" id="KW-0285">Flavoprotein</keyword>
<dbReference type="InterPro" id="IPR013785">
    <property type="entry name" value="Aldolase_TIM"/>
</dbReference>
<evidence type="ECO:0000256" key="5">
    <source>
        <dbReference type="ARBA" id="ARBA00024042"/>
    </source>
</evidence>
<dbReference type="PROSITE" id="PS00557">
    <property type="entry name" value="FMN_HYDROXY_ACID_DH_1"/>
    <property type="match status" value="1"/>
</dbReference>
<evidence type="ECO:0000313" key="7">
    <source>
        <dbReference type="EMBL" id="MFF3575177.1"/>
    </source>
</evidence>
<dbReference type="PROSITE" id="PS51349">
    <property type="entry name" value="FMN_HYDROXY_ACID_DH_2"/>
    <property type="match status" value="1"/>
</dbReference>
<dbReference type="InterPro" id="IPR008259">
    <property type="entry name" value="FMN_hydac_DH_AS"/>
</dbReference>
<reference evidence="7 8" key="1">
    <citation type="submission" date="2024-10" db="EMBL/GenBank/DDBJ databases">
        <title>The Natural Products Discovery Center: Release of the First 8490 Sequenced Strains for Exploring Actinobacteria Biosynthetic Diversity.</title>
        <authorList>
            <person name="Kalkreuter E."/>
            <person name="Kautsar S.A."/>
            <person name="Yang D."/>
            <person name="Bader C.D."/>
            <person name="Teijaro C.N."/>
            <person name="Fluegel L."/>
            <person name="Davis C.M."/>
            <person name="Simpson J.R."/>
            <person name="Lauterbach L."/>
            <person name="Steele A.D."/>
            <person name="Gui C."/>
            <person name="Meng S."/>
            <person name="Li G."/>
            <person name="Viehrig K."/>
            <person name="Ye F."/>
            <person name="Su P."/>
            <person name="Kiefer A.F."/>
            <person name="Nichols A."/>
            <person name="Cepeda A.J."/>
            <person name="Yan W."/>
            <person name="Fan B."/>
            <person name="Jiang Y."/>
            <person name="Adhikari A."/>
            <person name="Zheng C.-J."/>
            <person name="Schuster L."/>
            <person name="Cowan T.M."/>
            <person name="Smanski M.J."/>
            <person name="Chevrette M.G."/>
            <person name="De Carvalho L.P.S."/>
            <person name="Shen B."/>
        </authorList>
    </citation>
    <scope>NUCLEOTIDE SEQUENCE [LARGE SCALE GENOMIC DNA]</scope>
    <source>
        <strain evidence="7 8">NPDC002593</strain>
    </source>
</reference>
<dbReference type="InterPro" id="IPR012133">
    <property type="entry name" value="Alpha-hydoxy_acid_DH_FMN"/>
</dbReference>
<dbReference type="Gene3D" id="3.20.20.70">
    <property type="entry name" value="Aldolase class I"/>
    <property type="match status" value="1"/>
</dbReference>
<evidence type="ECO:0000313" key="8">
    <source>
        <dbReference type="Proteomes" id="UP001601992"/>
    </source>
</evidence>
<dbReference type="CDD" id="cd02809">
    <property type="entry name" value="alpha_hydroxyacid_oxid_FMN"/>
    <property type="match status" value="1"/>
</dbReference>
<feature type="domain" description="FMN hydroxy acid dehydrogenase" evidence="6">
    <location>
        <begin position="27"/>
        <end position="405"/>
    </location>
</feature>
<gene>
    <name evidence="7" type="ORF">ACFYXQ_46345</name>
</gene>
<protein>
    <submittedName>
        <fullName evidence="7">Alpha-hydroxy-acid oxidizing protein</fullName>
    </submittedName>
</protein>
<dbReference type="PIRSF" id="PIRSF000138">
    <property type="entry name" value="Al-hdrx_acd_dh"/>
    <property type="match status" value="1"/>
</dbReference>
<evidence type="ECO:0000256" key="3">
    <source>
        <dbReference type="ARBA" id="ARBA00022643"/>
    </source>
</evidence>
<comment type="similarity">
    <text evidence="5">Belongs to the FMN-dependent alpha-hydroxy acid dehydrogenase family.</text>
</comment>
<keyword evidence="3" id="KW-0288">FMN</keyword>
<accession>A0ABW6SFX3</accession>
<dbReference type="PANTHER" id="PTHR10578">
    <property type="entry name" value="S -2-HYDROXY-ACID OXIDASE-RELATED"/>
    <property type="match status" value="1"/>
</dbReference>
<dbReference type="Pfam" id="PF01070">
    <property type="entry name" value="FMN_dh"/>
    <property type="match status" value="1"/>
</dbReference>
<dbReference type="InterPro" id="IPR000262">
    <property type="entry name" value="FMN-dep_DH"/>
</dbReference>
<evidence type="ECO:0000259" key="6">
    <source>
        <dbReference type="PROSITE" id="PS51349"/>
    </source>
</evidence>
<proteinExistence type="inferred from homology"/>
<evidence type="ECO:0000256" key="4">
    <source>
        <dbReference type="ARBA" id="ARBA00023002"/>
    </source>
</evidence>
<evidence type="ECO:0000256" key="2">
    <source>
        <dbReference type="ARBA" id="ARBA00022630"/>
    </source>
</evidence>
<name>A0ABW6SFX3_9NOCA</name>
<dbReference type="InterPro" id="IPR037396">
    <property type="entry name" value="FMN_HAD"/>
</dbReference>
<dbReference type="RefSeq" id="WP_040829932.1">
    <property type="nucleotide sequence ID" value="NZ_JBIAQY010000041.1"/>
</dbReference>
<dbReference type="PANTHER" id="PTHR10578:SF107">
    <property type="entry name" value="2-HYDROXYACID OXIDASE 1"/>
    <property type="match status" value="1"/>
</dbReference>
<dbReference type="SUPFAM" id="SSF51395">
    <property type="entry name" value="FMN-linked oxidoreductases"/>
    <property type="match status" value="1"/>
</dbReference>
<comment type="caution">
    <text evidence="7">The sequence shown here is derived from an EMBL/GenBank/DDBJ whole genome shotgun (WGS) entry which is preliminary data.</text>
</comment>
<dbReference type="Proteomes" id="UP001601992">
    <property type="component" value="Unassembled WGS sequence"/>
</dbReference>
<organism evidence="7 8">
    <name type="scientific">Nocardia jiangxiensis</name>
    <dbReference type="NCBI Taxonomy" id="282685"/>
    <lineage>
        <taxon>Bacteria</taxon>
        <taxon>Bacillati</taxon>
        <taxon>Actinomycetota</taxon>
        <taxon>Actinomycetes</taxon>
        <taxon>Mycobacteriales</taxon>
        <taxon>Nocardiaceae</taxon>
        <taxon>Nocardia</taxon>
    </lineage>
</organism>
<evidence type="ECO:0000256" key="1">
    <source>
        <dbReference type="ARBA" id="ARBA00001917"/>
    </source>
</evidence>
<sequence>MTTRRIPRPRDLAPLMRFEQPFGGRAARLARAQTIWDLRELARKRTPKVAFDYTDGAADAEISLRRAREAFDEIEFRPAILRDVSETSTTTTVLGKQVALPFGIAPTGFTRMMHTAGEIAGAHAAERAGIPFTLSTMGTTAIEDVAAATGSRARNWFQLYMWKDRDRSLALVERAAKAGFDTLVVTVDVPVAGNRLRDARNGMTVPPSITLSGALDALRRPWWWWDFLTTEPLAFASLDRWSGTVAELLDSMFDPTVGFDDLAWIRESWPGKVLVKGVQTAADAGRLAGAGVDGIVLSNHGGRQLDRAPVPLHLLPEVVREAGTDLEIHLDTGITHGADIVAALALGARFTLVGRAYLYGLMAGGEAGVDRTIEILRTQVVRTMKLLGVNSLEELEPGHVRLLVA</sequence>
<keyword evidence="4" id="KW-0560">Oxidoreductase</keyword>